<proteinExistence type="predicted"/>
<evidence type="ECO:0000256" key="1">
    <source>
        <dbReference type="SAM" id="MobiDB-lite"/>
    </source>
</evidence>
<keyword evidence="2" id="KW-0830">Ubiquinone</keyword>
<evidence type="ECO:0000313" key="2">
    <source>
        <dbReference type="EMBL" id="PJK31189.1"/>
    </source>
</evidence>
<dbReference type="NCBIfam" id="NF006040">
    <property type="entry name" value="PRK08183.1"/>
    <property type="match status" value="1"/>
</dbReference>
<gene>
    <name evidence="2" type="ORF">CVT23_02860</name>
</gene>
<evidence type="ECO:0000313" key="3">
    <source>
        <dbReference type="Proteomes" id="UP000229498"/>
    </source>
</evidence>
<organism evidence="2 3">
    <name type="scientific">Minwuia thermotolerans</name>
    <dbReference type="NCBI Taxonomy" id="2056226"/>
    <lineage>
        <taxon>Bacteria</taxon>
        <taxon>Pseudomonadati</taxon>
        <taxon>Pseudomonadota</taxon>
        <taxon>Alphaproteobacteria</taxon>
        <taxon>Minwuiales</taxon>
        <taxon>Minwuiaceae</taxon>
        <taxon>Minwuia</taxon>
    </lineage>
</organism>
<dbReference type="GO" id="GO:0045271">
    <property type="term" value="C:respiratory chain complex I"/>
    <property type="evidence" value="ECO:0007669"/>
    <property type="project" value="InterPro"/>
</dbReference>
<accession>A0A2M9G646</accession>
<dbReference type="EMBL" id="PHIG01000007">
    <property type="protein sequence ID" value="PJK31189.1"/>
    <property type="molecule type" value="Genomic_DNA"/>
</dbReference>
<sequence length="116" mass="13659">MPNMFTRFMTWRRGRKVGEDQFGNAYYEDRKEAGRRWVVYKGIDEGSKVPPMWNAWLHHTVDAAPKEGDSIVYDWERPHVPNLTGTPHAYRPKGHVTRRAERDPSDADYEAWSPDR</sequence>
<reference evidence="2 3" key="1">
    <citation type="submission" date="2017-11" db="EMBL/GenBank/DDBJ databases">
        <title>Draft genome sequence of Rhizobiales bacterium SY3-13.</title>
        <authorList>
            <person name="Sun C."/>
        </authorList>
    </citation>
    <scope>NUCLEOTIDE SEQUENCE [LARGE SCALE GENOMIC DNA]</scope>
    <source>
        <strain evidence="2 3">SY3-13</strain>
    </source>
</reference>
<dbReference type="PANTHER" id="PTHR12910">
    <property type="entry name" value="NADH-UBIQUINONE OXIDOREDUCTASE SUBUNIT B17.2"/>
    <property type="match status" value="1"/>
</dbReference>
<keyword evidence="3" id="KW-1185">Reference proteome</keyword>
<dbReference type="GO" id="GO:0006979">
    <property type="term" value="P:response to oxidative stress"/>
    <property type="evidence" value="ECO:0007669"/>
    <property type="project" value="TreeGrafter"/>
</dbReference>
<feature type="region of interest" description="Disordered" evidence="1">
    <location>
        <begin position="77"/>
        <end position="116"/>
    </location>
</feature>
<comment type="caution">
    <text evidence="2">The sequence shown here is derived from an EMBL/GenBank/DDBJ whole genome shotgun (WGS) entry which is preliminary data.</text>
</comment>
<dbReference type="AlphaFoldDB" id="A0A2M9G646"/>
<dbReference type="Proteomes" id="UP000229498">
    <property type="component" value="Unassembled WGS sequence"/>
</dbReference>
<dbReference type="RefSeq" id="WP_109796193.1">
    <property type="nucleotide sequence ID" value="NZ_PHIG01000007.1"/>
</dbReference>
<protein>
    <submittedName>
        <fullName evidence="2">NADH:ubiquinone oxidoreductase subunit NDUFA12</fullName>
    </submittedName>
</protein>
<dbReference type="InterPro" id="IPR007763">
    <property type="entry name" value="NDUFA12"/>
</dbReference>
<dbReference type="Pfam" id="PF05071">
    <property type="entry name" value="NDUFA12"/>
    <property type="match status" value="1"/>
</dbReference>
<name>A0A2M9G646_9PROT</name>
<dbReference type="OrthoDB" id="9795340at2"/>
<dbReference type="PANTHER" id="PTHR12910:SF2">
    <property type="entry name" value="NADH DEHYDROGENASE [UBIQUINONE] 1 ALPHA SUBCOMPLEX SUBUNIT 12"/>
    <property type="match status" value="1"/>
</dbReference>